<protein>
    <recommendedName>
        <fullName evidence="7">Peptide hydrolase</fullName>
    </recommendedName>
</protein>
<feature type="domain" description="Peptidase M28" evidence="5">
    <location>
        <begin position="263"/>
        <end position="480"/>
    </location>
</feature>
<keyword evidence="3" id="KW-0812">Transmembrane</keyword>
<dbReference type="GO" id="GO:0008235">
    <property type="term" value="F:metalloexopeptidase activity"/>
    <property type="evidence" value="ECO:0007669"/>
    <property type="project" value="InterPro"/>
</dbReference>
<evidence type="ECO:0000259" key="4">
    <source>
        <dbReference type="Pfam" id="PF02225"/>
    </source>
</evidence>
<evidence type="ECO:0000259" key="5">
    <source>
        <dbReference type="Pfam" id="PF04389"/>
    </source>
</evidence>
<keyword evidence="3" id="KW-1133">Transmembrane helix</keyword>
<dbReference type="GO" id="GO:0006508">
    <property type="term" value="P:proteolysis"/>
    <property type="evidence" value="ECO:0007669"/>
    <property type="project" value="InterPro"/>
</dbReference>
<name>A0A7S4KE34_9EUKA</name>
<feature type="domain" description="PA" evidence="4">
    <location>
        <begin position="158"/>
        <end position="240"/>
    </location>
</feature>
<dbReference type="SUPFAM" id="SSF52025">
    <property type="entry name" value="PA domain"/>
    <property type="match status" value="1"/>
</dbReference>
<dbReference type="InterPro" id="IPR046450">
    <property type="entry name" value="PA_dom_sf"/>
</dbReference>
<comment type="cofactor">
    <cofactor evidence="1">
        <name>Zn(2+)</name>
        <dbReference type="ChEBI" id="CHEBI:29105"/>
    </cofactor>
</comment>
<keyword evidence="3" id="KW-0472">Membrane</keyword>
<reference evidence="6" key="1">
    <citation type="submission" date="2021-01" db="EMBL/GenBank/DDBJ databases">
        <authorList>
            <person name="Corre E."/>
            <person name="Pelletier E."/>
            <person name="Niang G."/>
            <person name="Scheremetjew M."/>
            <person name="Finn R."/>
            <person name="Kale V."/>
            <person name="Holt S."/>
            <person name="Cochrane G."/>
            <person name="Meng A."/>
            <person name="Brown T."/>
            <person name="Cohen L."/>
        </authorList>
    </citation>
    <scope>NUCLEOTIDE SEQUENCE</scope>
    <source>
        <strain evidence="6">SoJaBio B1-5/56/2</strain>
    </source>
</reference>
<dbReference type="Gene3D" id="3.40.630.10">
    <property type="entry name" value="Zn peptidases"/>
    <property type="match status" value="1"/>
</dbReference>
<evidence type="ECO:0000256" key="3">
    <source>
        <dbReference type="SAM" id="Phobius"/>
    </source>
</evidence>
<dbReference type="SUPFAM" id="SSF53187">
    <property type="entry name" value="Zn-dependent exopeptidases"/>
    <property type="match status" value="1"/>
</dbReference>
<accession>A0A7S4KE34</accession>
<dbReference type="Gene3D" id="3.50.30.30">
    <property type="match status" value="1"/>
</dbReference>
<dbReference type="PANTHER" id="PTHR12147">
    <property type="entry name" value="METALLOPEPTIDASE M28 FAMILY MEMBER"/>
    <property type="match status" value="1"/>
</dbReference>
<dbReference type="PANTHER" id="PTHR12147:SF26">
    <property type="entry name" value="PEPTIDASE M28 DOMAIN-CONTAINING PROTEIN"/>
    <property type="match status" value="1"/>
</dbReference>
<dbReference type="InterPro" id="IPR003137">
    <property type="entry name" value="PA_domain"/>
</dbReference>
<gene>
    <name evidence="6" type="ORF">NAES01612_LOCUS5648</name>
</gene>
<dbReference type="Pfam" id="PF04389">
    <property type="entry name" value="Peptidase_M28"/>
    <property type="match status" value="1"/>
</dbReference>
<evidence type="ECO:0000256" key="1">
    <source>
        <dbReference type="ARBA" id="ARBA00001947"/>
    </source>
</evidence>
<dbReference type="InterPro" id="IPR007484">
    <property type="entry name" value="Peptidase_M28"/>
</dbReference>
<proteinExistence type="inferred from homology"/>
<evidence type="ECO:0000256" key="2">
    <source>
        <dbReference type="ARBA" id="ARBA00005634"/>
    </source>
</evidence>
<feature type="transmembrane region" description="Helical" evidence="3">
    <location>
        <begin position="12"/>
        <end position="31"/>
    </location>
</feature>
<dbReference type="Pfam" id="PF02225">
    <property type="entry name" value="PA"/>
    <property type="match status" value="1"/>
</dbReference>
<dbReference type="EMBL" id="HBKR01008513">
    <property type="protein sequence ID" value="CAE2292059.1"/>
    <property type="molecule type" value="Transcribed_RNA"/>
</dbReference>
<dbReference type="AlphaFoldDB" id="A0A7S4KE34"/>
<evidence type="ECO:0008006" key="7">
    <source>
        <dbReference type="Google" id="ProtNLM"/>
    </source>
</evidence>
<evidence type="ECO:0000313" key="6">
    <source>
        <dbReference type="EMBL" id="CAE2292059.1"/>
    </source>
</evidence>
<organism evidence="6">
    <name type="scientific">Paramoeba aestuarina</name>
    <dbReference type="NCBI Taxonomy" id="180227"/>
    <lineage>
        <taxon>Eukaryota</taxon>
        <taxon>Amoebozoa</taxon>
        <taxon>Discosea</taxon>
        <taxon>Flabellinia</taxon>
        <taxon>Dactylopodida</taxon>
        <taxon>Paramoebidae</taxon>
        <taxon>Paramoeba</taxon>
    </lineage>
</organism>
<dbReference type="InterPro" id="IPR045175">
    <property type="entry name" value="M28_fam"/>
</dbReference>
<comment type="similarity">
    <text evidence="2">Belongs to the peptidase M28 family. M28B subfamily.</text>
</comment>
<sequence>MGLGEQKQGFCVGLVVVVVCFAVFAAFWVPFVRNDDDDDDDNTTYTKPVDTYVSRMSASKVMGHLQDLQNIASDNNDTRAVATSGYKASVDYIVSQLKSGNANCDPKTQSFEIADWQSLETPVFAQVDPAIDFSSDLYMQILTYSGSGDITASLGVLPADNMGCTQGAWSGVDVKNKIALVIRGECDFHEKATAAFGAGALGVLIYNDGTSEERMGPFAGTLGELQPGPVFSLSHSVGNQISNSPNQFLMQADTQTTVSETWNVICEWKDGEEENTIVVGSHLDSVPAGPGINDNGSGSSMNLELAIQLANSPVEVKNRVIFAWWGAEEIGLKGSDYFVQNAKANGDLSDIQLNLNFDMIGSPNARLEIYQGTAVLDPLIKPGCVAIQSIFEQYFDIADIEFTTVDKLNGAKSDYAPFTTNGIPAGGLSTGNADIKDADERTIFGGYANAAYDPCYHMDCDNVDNIDQDAVQANSQAAAYTLGTLASSPQLSSLLNFDSTKRDQIRKDTTKRVFASI</sequence>